<feature type="region of interest" description="Disordered" evidence="5">
    <location>
        <begin position="67"/>
        <end position="96"/>
    </location>
</feature>
<evidence type="ECO:0000313" key="8">
    <source>
        <dbReference type="Proteomes" id="UP000191342"/>
    </source>
</evidence>
<gene>
    <name evidence="7" type="ORF">PENFLA_c005G01952</name>
</gene>
<dbReference type="STRING" id="254877.A0A1V6TNR1"/>
<dbReference type="GO" id="GO:0016020">
    <property type="term" value="C:membrane"/>
    <property type="evidence" value="ECO:0007669"/>
    <property type="project" value="UniProtKB-SubCell"/>
</dbReference>
<comment type="caution">
    <text evidence="7">The sequence shown here is derived from an EMBL/GenBank/DDBJ whole genome shotgun (WGS) entry which is preliminary data.</text>
</comment>
<proteinExistence type="predicted"/>
<evidence type="ECO:0000313" key="7">
    <source>
        <dbReference type="EMBL" id="OQE27997.1"/>
    </source>
</evidence>
<dbReference type="GO" id="GO:0071944">
    <property type="term" value="C:cell periphery"/>
    <property type="evidence" value="ECO:0007669"/>
    <property type="project" value="UniProtKB-ARBA"/>
</dbReference>
<keyword evidence="4 6" id="KW-0472">Membrane</keyword>
<evidence type="ECO:0000256" key="4">
    <source>
        <dbReference type="ARBA" id="ARBA00023136"/>
    </source>
</evidence>
<keyword evidence="8" id="KW-1185">Reference proteome</keyword>
<comment type="subcellular location">
    <subcellularLocation>
        <location evidence="1">Membrane</location>
        <topology evidence="1">Single-pass membrane protein</topology>
    </subcellularLocation>
</comment>
<feature type="region of interest" description="Disordered" evidence="5">
    <location>
        <begin position="1"/>
        <end position="23"/>
    </location>
</feature>
<dbReference type="InterPro" id="IPR051694">
    <property type="entry name" value="Immunoregulatory_rcpt-like"/>
</dbReference>
<dbReference type="Proteomes" id="UP000191342">
    <property type="component" value="Unassembled WGS sequence"/>
</dbReference>
<evidence type="ECO:0000256" key="5">
    <source>
        <dbReference type="SAM" id="MobiDB-lite"/>
    </source>
</evidence>
<evidence type="ECO:0000256" key="3">
    <source>
        <dbReference type="ARBA" id="ARBA00022989"/>
    </source>
</evidence>
<evidence type="ECO:0000256" key="6">
    <source>
        <dbReference type="SAM" id="Phobius"/>
    </source>
</evidence>
<dbReference type="EMBL" id="MLQL01000005">
    <property type="protein sequence ID" value="OQE27997.1"/>
    <property type="molecule type" value="Genomic_DNA"/>
</dbReference>
<evidence type="ECO:0000256" key="2">
    <source>
        <dbReference type="ARBA" id="ARBA00022692"/>
    </source>
</evidence>
<name>A0A1V6TNR1_9EURO</name>
<sequence length="125" mass="13836">MPSTADSQASQPPTPTEASTASSSQAWIAGVVVGPLAGIAVIIALIVWWIYRRKQKQPPLSQEQLFMSHGPLQPSHPPPGYPLQQPMEYPPQQPMGYPLETYKQMHELPTVQTPRVYELGSNGYR</sequence>
<dbReference type="PANTHER" id="PTHR15549">
    <property type="entry name" value="PAIRED IMMUNOGLOBULIN-LIKE TYPE 2 RECEPTOR"/>
    <property type="match status" value="1"/>
</dbReference>
<reference evidence="8" key="1">
    <citation type="journal article" date="2017" name="Nat. Microbiol.">
        <title>Global analysis of biosynthetic gene clusters reveals vast potential of secondary metabolite production in Penicillium species.</title>
        <authorList>
            <person name="Nielsen J.C."/>
            <person name="Grijseels S."/>
            <person name="Prigent S."/>
            <person name="Ji B."/>
            <person name="Dainat J."/>
            <person name="Nielsen K.F."/>
            <person name="Frisvad J.C."/>
            <person name="Workman M."/>
            <person name="Nielsen J."/>
        </authorList>
    </citation>
    <scope>NUCLEOTIDE SEQUENCE [LARGE SCALE GENOMIC DNA]</scope>
    <source>
        <strain evidence="8">IBT 14082</strain>
    </source>
</reference>
<evidence type="ECO:0000256" key="1">
    <source>
        <dbReference type="ARBA" id="ARBA00004167"/>
    </source>
</evidence>
<keyword evidence="3 6" id="KW-1133">Transmembrane helix</keyword>
<accession>A0A1V6TNR1</accession>
<dbReference type="CDD" id="cd12087">
    <property type="entry name" value="TM_EGFR-like"/>
    <property type="match status" value="1"/>
</dbReference>
<organism evidence="7 8">
    <name type="scientific">Penicillium flavigenum</name>
    <dbReference type="NCBI Taxonomy" id="254877"/>
    <lineage>
        <taxon>Eukaryota</taxon>
        <taxon>Fungi</taxon>
        <taxon>Dikarya</taxon>
        <taxon>Ascomycota</taxon>
        <taxon>Pezizomycotina</taxon>
        <taxon>Eurotiomycetes</taxon>
        <taxon>Eurotiomycetidae</taxon>
        <taxon>Eurotiales</taxon>
        <taxon>Aspergillaceae</taxon>
        <taxon>Penicillium</taxon>
    </lineage>
</organism>
<protein>
    <submittedName>
        <fullName evidence="7">Uncharacterized protein</fullName>
    </submittedName>
</protein>
<dbReference type="AlphaFoldDB" id="A0A1V6TNR1"/>
<feature type="transmembrane region" description="Helical" evidence="6">
    <location>
        <begin position="26"/>
        <end position="51"/>
    </location>
</feature>
<dbReference type="OrthoDB" id="3557178at2759"/>
<keyword evidence="2 6" id="KW-0812">Transmembrane</keyword>